<reference evidence="1" key="1">
    <citation type="journal article" date="2015" name="Nature">
        <title>Complex archaea that bridge the gap between prokaryotes and eukaryotes.</title>
        <authorList>
            <person name="Spang A."/>
            <person name="Saw J.H."/>
            <person name="Jorgensen S.L."/>
            <person name="Zaremba-Niedzwiedzka K."/>
            <person name="Martijn J."/>
            <person name="Lind A.E."/>
            <person name="van Eijk R."/>
            <person name="Schleper C."/>
            <person name="Guy L."/>
            <person name="Ettema T.J."/>
        </authorList>
    </citation>
    <scope>NUCLEOTIDE SEQUENCE</scope>
</reference>
<dbReference type="AlphaFoldDB" id="A0A0F8Y8D3"/>
<sequence>MGTVPIFPYGIVRGKPPKFFEGNSRAFTGLYFNIEEGIFEFYAPAKMKDNPLWISVTTLMQTGPAEFMQKVFSIEGLGQQKIQDYITRLNAISSIRDTDLHIEEVTGEE</sequence>
<organism evidence="1">
    <name type="scientific">marine sediment metagenome</name>
    <dbReference type="NCBI Taxonomy" id="412755"/>
    <lineage>
        <taxon>unclassified sequences</taxon>
        <taxon>metagenomes</taxon>
        <taxon>ecological metagenomes</taxon>
    </lineage>
</organism>
<protein>
    <submittedName>
        <fullName evidence="1">Uncharacterized protein</fullName>
    </submittedName>
</protein>
<accession>A0A0F8Y8D3</accession>
<proteinExistence type="predicted"/>
<feature type="non-terminal residue" evidence="1">
    <location>
        <position position="109"/>
    </location>
</feature>
<gene>
    <name evidence="1" type="ORF">LCGC14_2851010</name>
</gene>
<evidence type="ECO:0000313" key="1">
    <source>
        <dbReference type="EMBL" id="KKK77692.1"/>
    </source>
</evidence>
<comment type="caution">
    <text evidence="1">The sequence shown here is derived from an EMBL/GenBank/DDBJ whole genome shotgun (WGS) entry which is preliminary data.</text>
</comment>
<name>A0A0F8Y8D3_9ZZZZ</name>
<dbReference type="EMBL" id="LAZR01054835">
    <property type="protein sequence ID" value="KKK77692.1"/>
    <property type="molecule type" value="Genomic_DNA"/>
</dbReference>